<dbReference type="Proteomes" id="UP000289497">
    <property type="component" value="Chromosome"/>
</dbReference>
<reference evidence="1 2" key="1">
    <citation type="submission" date="2019-01" db="EMBL/GenBank/DDBJ databases">
        <authorList>
            <consortium name="Pathogen Informatics"/>
        </authorList>
    </citation>
    <scope>NUCLEOTIDE SEQUENCE [LARGE SCALE GENOMIC DNA]</scope>
    <source>
        <strain evidence="1 2">NCTC10179</strain>
    </source>
</reference>
<dbReference type="NCBIfam" id="NF045770">
    <property type="entry name" value="MPN403_MG284_C"/>
    <property type="match status" value="1"/>
</dbReference>
<protein>
    <recommendedName>
        <fullName evidence="3">ArpU family transcriptional regulator</fullName>
    </recommendedName>
</protein>
<evidence type="ECO:0008006" key="3">
    <source>
        <dbReference type="Google" id="ProtNLM"/>
    </source>
</evidence>
<keyword evidence="2" id="KW-1185">Reference proteome</keyword>
<organism evidence="1 2">
    <name type="scientific">Mycoplasmopsis columboralis</name>
    <dbReference type="NCBI Taxonomy" id="171282"/>
    <lineage>
        <taxon>Bacteria</taxon>
        <taxon>Bacillati</taxon>
        <taxon>Mycoplasmatota</taxon>
        <taxon>Mycoplasmoidales</taxon>
        <taxon>Metamycoplasmataceae</taxon>
        <taxon>Mycoplasmopsis</taxon>
    </lineage>
</organism>
<dbReference type="AlphaFoldDB" id="A0A449B699"/>
<gene>
    <name evidence="1" type="ORF">NCTC10179_00301</name>
</gene>
<proteinExistence type="predicted"/>
<name>A0A449B699_9BACT</name>
<dbReference type="RefSeq" id="WP_036433884.1">
    <property type="nucleotide sequence ID" value="NZ_LR215039.1"/>
</dbReference>
<dbReference type="OrthoDB" id="398491at2"/>
<evidence type="ECO:0000313" key="2">
    <source>
        <dbReference type="Proteomes" id="UP000289497"/>
    </source>
</evidence>
<dbReference type="KEGG" id="mcou:NCTC10179_00301"/>
<accession>A0A449B699</accession>
<dbReference type="EMBL" id="LR215039">
    <property type="protein sequence ID" value="VEU76133.1"/>
    <property type="molecule type" value="Genomic_DNA"/>
</dbReference>
<sequence length="111" mass="13374">MQSKTIFNKKEKQKSDVTKKLLYLGKLLDVMPSNSDDVHQQQEKLMSLRIHKAIEALNPIEQRILLSEYNKNKEESKWYLTYFSRSTYYKRRKEAINKFLEKVFAYDCWSS</sequence>
<evidence type="ECO:0000313" key="1">
    <source>
        <dbReference type="EMBL" id="VEU76133.1"/>
    </source>
</evidence>
<dbReference type="InterPro" id="IPR058231">
    <property type="entry name" value="MG284-like_C"/>
</dbReference>